<comment type="caution">
    <text evidence="1">The sequence shown here is derived from an EMBL/GenBank/DDBJ whole genome shotgun (WGS) entry which is preliminary data.</text>
</comment>
<evidence type="ECO:0000313" key="2">
    <source>
        <dbReference type="Proteomes" id="UP001241758"/>
    </source>
</evidence>
<organism evidence="1 2">
    <name type="scientific">Actinoplanes sandaracinus</name>
    <dbReference type="NCBI Taxonomy" id="3045177"/>
    <lineage>
        <taxon>Bacteria</taxon>
        <taxon>Bacillati</taxon>
        <taxon>Actinomycetota</taxon>
        <taxon>Actinomycetes</taxon>
        <taxon>Micromonosporales</taxon>
        <taxon>Micromonosporaceae</taxon>
        <taxon>Actinoplanes</taxon>
    </lineage>
</organism>
<dbReference type="Proteomes" id="UP001241758">
    <property type="component" value="Unassembled WGS sequence"/>
</dbReference>
<proteinExistence type="predicted"/>
<sequence length="119" mass="12950">MSEIDDLIAVLHEDDVRRQNQFDLIAAHYQLTEQVAACFTEISARYAEQLSKAETPHGREIAAQAVSSGMVSTLLTGVLGIAKAHSDCGEHDCPTCQQIKFALTEAAAYATWLARQTAD</sequence>
<protein>
    <submittedName>
        <fullName evidence="1">Uncharacterized protein</fullName>
    </submittedName>
</protein>
<dbReference type="RefSeq" id="WP_282761179.1">
    <property type="nucleotide sequence ID" value="NZ_JASCTH010000010.1"/>
</dbReference>
<keyword evidence="2" id="KW-1185">Reference proteome</keyword>
<evidence type="ECO:0000313" key="1">
    <source>
        <dbReference type="EMBL" id="MDI6100423.1"/>
    </source>
</evidence>
<dbReference type="EMBL" id="JASCTH010000010">
    <property type="protein sequence ID" value="MDI6100423.1"/>
    <property type="molecule type" value="Genomic_DNA"/>
</dbReference>
<name>A0ABT6WL17_9ACTN</name>
<gene>
    <name evidence="1" type="ORF">QLQ12_17585</name>
</gene>
<reference evidence="1 2" key="1">
    <citation type="submission" date="2023-05" db="EMBL/GenBank/DDBJ databases">
        <title>Actinoplanes sp. NEAU-A12 genome sequencing.</title>
        <authorList>
            <person name="Wang Z.-S."/>
        </authorList>
    </citation>
    <scope>NUCLEOTIDE SEQUENCE [LARGE SCALE GENOMIC DNA]</scope>
    <source>
        <strain evidence="1 2">NEAU-A12</strain>
    </source>
</reference>
<accession>A0ABT6WL17</accession>